<evidence type="ECO:0000256" key="3">
    <source>
        <dbReference type="ARBA" id="ARBA00022544"/>
    </source>
</evidence>
<accession>A0A940NMV4</accession>
<keyword evidence="6" id="KW-0564">Palmitate</keyword>
<dbReference type="Pfam" id="PF05504">
    <property type="entry name" value="Spore_GerAC"/>
    <property type="match status" value="1"/>
</dbReference>
<evidence type="ECO:0000313" key="11">
    <source>
        <dbReference type="Proteomes" id="UP000682134"/>
    </source>
</evidence>
<feature type="domain" description="Spore germination GerAC-like C-terminal" evidence="8">
    <location>
        <begin position="227"/>
        <end position="391"/>
    </location>
</feature>
<dbReference type="InterPro" id="IPR046953">
    <property type="entry name" value="Spore_GerAC-like_C"/>
</dbReference>
<dbReference type="GO" id="GO:0016020">
    <property type="term" value="C:membrane"/>
    <property type="evidence" value="ECO:0007669"/>
    <property type="project" value="UniProtKB-SubCell"/>
</dbReference>
<dbReference type="Gene3D" id="6.20.190.10">
    <property type="entry name" value="Nutrient germinant receptor protein C, domain 1"/>
    <property type="match status" value="1"/>
</dbReference>
<evidence type="ECO:0000256" key="1">
    <source>
        <dbReference type="ARBA" id="ARBA00004635"/>
    </source>
</evidence>
<dbReference type="NCBIfam" id="TIGR02887">
    <property type="entry name" value="spore_ger_x_C"/>
    <property type="match status" value="1"/>
</dbReference>
<comment type="similarity">
    <text evidence="2">Belongs to the GerABKC lipoprotein family.</text>
</comment>
<name>A0A940NMV4_9BACI</name>
<keyword evidence="3" id="KW-0309">Germination</keyword>
<evidence type="ECO:0000259" key="8">
    <source>
        <dbReference type="Pfam" id="PF05504"/>
    </source>
</evidence>
<dbReference type="PANTHER" id="PTHR35789">
    <property type="entry name" value="SPORE GERMINATION PROTEIN B3"/>
    <property type="match status" value="1"/>
</dbReference>
<comment type="subcellular location">
    <subcellularLocation>
        <location evidence="1">Membrane</location>
        <topology evidence="1">Lipid-anchor</topology>
    </subcellularLocation>
</comment>
<dbReference type="InterPro" id="IPR038501">
    <property type="entry name" value="Spore_GerAC_C_sf"/>
</dbReference>
<evidence type="ECO:0000256" key="6">
    <source>
        <dbReference type="ARBA" id="ARBA00023139"/>
    </source>
</evidence>
<evidence type="ECO:0000256" key="5">
    <source>
        <dbReference type="ARBA" id="ARBA00023136"/>
    </source>
</evidence>
<reference evidence="10" key="1">
    <citation type="submission" date="2021-04" db="EMBL/GenBank/DDBJ databases">
        <title>Genome seq and assembly of Bacillus sp.</title>
        <authorList>
            <person name="Chhetri G."/>
        </authorList>
    </citation>
    <scope>NUCLEOTIDE SEQUENCE</scope>
    <source>
        <strain evidence="10">RG28</strain>
    </source>
</reference>
<dbReference type="Pfam" id="PF25198">
    <property type="entry name" value="Spore_GerAC_N"/>
    <property type="match status" value="1"/>
</dbReference>
<organism evidence="10 11">
    <name type="scientific">Gottfriedia endophytica</name>
    <dbReference type="NCBI Taxonomy" id="2820819"/>
    <lineage>
        <taxon>Bacteria</taxon>
        <taxon>Bacillati</taxon>
        <taxon>Bacillota</taxon>
        <taxon>Bacilli</taxon>
        <taxon>Bacillales</taxon>
        <taxon>Bacillaceae</taxon>
        <taxon>Gottfriedia</taxon>
    </lineage>
</organism>
<dbReference type="GO" id="GO:0009847">
    <property type="term" value="P:spore germination"/>
    <property type="evidence" value="ECO:0007669"/>
    <property type="project" value="InterPro"/>
</dbReference>
<dbReference type="AlphaFoldDB" id="A0A940NMV4"/>
<dbReference type="InterPro" id="IPR008844">
    <property type="entry name" value="Spore_GerAC-like"/>
</dbReference>
<evidence type="ECO:0000256" key="4">
    <source>
        <dbReference type="ARBA" id="ARBA00022729"/>
    </source>
</evidence>
<dbReference type="Gene3D" id="3.30.300.210">
    <property type="entry name" value="Nutrient germinant receptor protein C, domain 3"/>
    <property type="match status" value="1"/>
</dbReference>
<keyword evidence="7" id="KW-0449">Lipoprotein</keyword>
<dbReference type="RefSeq" id="WP_209401152.1">
    <property type="nucleotide sequence ID" value="NZ_JAGIYQ010000001.1"/>
</dbReference>
<sequence length="406" mass="45356">MKVRRCIVIFTVLLFVLTGCWNRRELSDLAIVSAFAVDKGTKENEYLVTFQIINPSENATGVASGGGKATPTFTVSETGTTIFEAIRKVSKKLSRQLFFAHIRLMVINEELAKEDGILELFDLFERSHEARLTSNVLIARGTDAKSIINMVTPLDNISGYVTVKKLEATEKVWSENIKVEVDDVINGIVSLGSSPVISGVRIEGDPKEGQKKSNLESTDVPAMIEISGIATFRGGKLVGWLDNGKAKGFMWVKNKMNSTIVRMDCKKKNGGVAIELTESKSSIKAEIHRKKTIFHVDIKEEGNIAEMNCPTDLSKSEEIKKLEKAFAIETKKEVMSAINFAQKKKVDIFGFGEVINREDPKAWEKMKKNWNADFSKAEVKVKVEAYIRRPGMIMKPYIKEVPKLQD</sequence>
<proteinExistence type="inferred from homology"/>
<keyword evidence="4" id="KW-0732">Signal</keyword>
<dbReference type="PROSITE" id="PS51257">
    <property type="entry name" value="PROKAR_LIPOPROTEIN"/>
    <property type="match status" value="1"/>
</dbReference>
<keyword evidence="11" id="KW-1185">Reference proteome</keyword>
<dbReference type="PANTHER" id="PTHR35789:SF1">
    <property type="entry name" value="SPORE GERMINATION PROTEIN B3"/>
    <property type="match status" value="1"/>
</dbReference>
<evidence type="ECO:0000256" key="2">
    <source>
        <dbReference type="ARBA" id="ARBA00007886"/>
    </source>
</evidence>
<evidence type="ECO:0000259" key="9">
    <source>
        <dbReference type="Pfam" id="PF25198"/>
    </source>
</evidence>
<evidence type="ECO:0000256" key="7">
    <source>
        <dbReference type="ARBA" id="ARBA00023288"/>
    </source>
</evidence>
<evidence type="ECO:0000313" key="10">
    <source>
        <dbReference type="EMBL" id="MBP0723611.1"/>
    </source>
</evidence>
<protein>
    <submittedName>
        <fullName evidence="10">Ger(X)C family spore germination protein</fullName>
    </submittedName>
</protein>
<gene>
    <name evidence="10" type="ORF">J5Y03_00250</name>
</gene>
<dbReference type="InterPro" id="IPR057336">
    <property type="entry name" value="GerAC_N"/>
</dbReference>
<comment type="caution">
    <text evidence="10">The sequence shown here is derived from an EMBL/GenBank/DDBJ whole genome shotgun (WGS) entry which is preliminary data.</text>
</comment>
<feature type="domain" description="Spore germination protein N-terminal" evidence="9">
    <location>
        <begin position="22"/>
        <end position="201"/>
    </location>
</feature>
<keyword evidence="5" id="KW-0472">Membrane</keyword>
<dbReference type="EMBL" id="JAGIYQ010000001">
    <property type="protein sequence ID" value="MBP0723611.1"/>
    <property type="molecule type" value="Genomic_DNA"/>
</dbReference>
<dbReference type="Proteomes" id="UP000682134">
    <property type="component" value="Unassembled WGS sequence"/>
</dbReference>